<comment type="caution">
    <text evidence="3">The sequence shown here is derived from an EMBL/GenBank/DDBJ whole genome shotgun (WGS) entry which is preliminary data.</text>
</comment>
<protein>
    <submittedName>
        <fullName evidence="3">Enoyl-CoA hydratase-related protein</fullName>
    </submittedName>
</protein>
<dbReference type="PANTHER" id="PTHR11941:SF133">
    <property type="entry name" value="1,2-EPOXYPHENYLACETYL-COA ISOMERASE"/>
    <property type="match status" value="1"/>
</dbReference>
<dbReference type="Gene3D" id="1.10.12.10">
    <property type="entry name" value="Lyase 2-enoyl-coa Hydratase, Chain A, domain 2"/>
    <property type="match status" value="1"/>
</dbReference>
<keyword evidence="4" id="KW-1185">Reference proteome</keyword>
<reference evidence="3" key="1">
    <citation type="submission" date="2023-04" db="EMBL/GenBank/DDBJ databases">
        <title>Sphingomonas sp. MAHUQ-71 isolated from rice field.</title>
        <authorList>
            <person name="Huq M.A."/>
        </authorList>
    </citation>
    <scope>NUCLEOTIDE SEQUENCE</scope>
    <source>
        <strain evidence="3">MAHUQ-71</strain>
    </source>
</reference>
<gene>
    <name evidence="3" type="ORF">QGN17_15465</name>
</gene>
<dbReference type="CDD" id="cd06558">
    <property type="entry name" value="crotonase-like"/>
    <property type="match status" value="1"/>
</dbReference>
<dbReference type="EMBL" id="JARYGZ010000002">
    <property type="protein sequence ID" value="MDH7640135.1"/>
    <property type="molecule type" value="Genomic_DNA"/>
</dbReference>
<dbReference type="RefSeq" id="WP_281045493.1">
    <property type="nucleotide sequence ID" value="NZ_JARYGZ010000002.1"/>
</dbReference>
<dbReference type="SUPFAM" id="SSF52096">
    <property type="entry name" value="ClpP/crotonase"/>
    <property type="match status" value="1"/>
</dbReference>
<evidence type="ECO:0000313" key="3">
    <source>
        <dbReference type="EMBL" id="MDH7640135.1"/>
    </source>
</evidence>
<dbReference type="InterPro" id="IPR001753">
    <property type="entry name" value="Enoyl-CoA_hydra/iso"/>
</dbReference>
<accession>A0ABT6N4A5</accession>
<keyword evidence="2" id="KW-0456">Lyase</keyword>
<evidence type="ECO:0000313" key="4">
    <source>
        <dbReference type="Proteomes" id="UP001160625"/>
    </source>
</evidence>
<dbReference type="Pfam" id="PF00378">
    <property type="entry name" value="ECH_1"/>
    <property type="match status" value="1"/>
</dbReference>
<dbReference type="InterPro" id="IPR014748">
    <property type="entry name" value="Enoyl-CoA_hydra_C"/>
</dbReference>
<name>A0ABT6N4A5_9SPHN</name>
<dbReference type="Proteomes" id="UP001160625">
    <property type="component" value="Unassembled WGS sequence"/>
</dbReference>
<dbReference type="PANTHER" id="PTHR11941">
    <property type="entry name" value="ENOYL-COA HYDRATASE-RELATED"/>
    <property type="match status" value="1"/>
</dbReference>
<proteinExistence type="inferred from homology"/>
<evidence type="ECO:0000256" key="2">
    <source>
        <dbReference type="ARBA" id="ARBA00023239"/>
    </source>
</evidence>
<evidence type="ECO:0000256" key="1">
    <source>
        <dbReference type="ARBA" id="ARBA00005254"/>
    </source>
</evidence>
<organism evidence="3 4">
    <name type="scientific">Sphingomonas oryzagri</name>
    <dbReference type="NCBI Taxonomy" id="3042314"/>
    <lineage>
        <taxon>Bacteria</taxon>
        <taxon>Pseudomonadati</taxon>
        <taxon>Pseudomonadota</taxon>
        <taxon>Alphaproteobacteria</taxon>
        <taxon>Sphingomonadales</taxon>
        <taxon>Sphingomonadaceae</taxon>
        <taxon>Sphingomonas</taxon>
    </lineage>
</organism>
<sequence length="260" mass="27694">MTYTKLLYELAGDVAVIRLNDPAVLNAMSTPLGLELLDALRRAETEARAILIGAEGRAFCSGANLAEGGFDLTDPDRDAGVRLESIFNPMILGMRASRLPIVTAVKGAAAGVGCGIACAGDMIVAGESAYFYQAFRHVGLTPDGGSTYLLSKAIGRVRAMEMMLMGTKIGAAQALDWGLINRVVPDDQLDEEALKIATELAKGPRALGLIKASAWAALESSLEDQLARERSFQREAGQTEDFVEGVASFREKRPAAFKGR</sequence>
<comment type="similarity">
    <text evidence="1">Belongs to the enoyl-CoA hydratase/isomerase family.</text>
</comment>
<dbReference type="InterPro" id="IPR029045">
    <property type="entry name" value="ClpP/crotonase-like_dom_sf"/>
</dbReference>
<dbReference type="Gene3D" id="3.90.226.10">
    <property type="entry name" value="2-enoyl-CoA Hydratase, Chain A, domain 1"/>
    <property type="match status" value="1"/>
</dbReference>